<evidence type="ECO:0000256" key="3">
    <source>
        <dbReference type="ARBA" id="ARBA00023163"/>
    </source>
</evidence>
<proteinExistence type="predicted"/>
<dbReference type="PANTHER" id="PTHR33154">
    <property type="entry name" value="TRANSCRIPTIONAL REGULATOR, ARSR FAMILY"/>
    <property type="match status" value="1"/>
</dbReference>
<feature type="domain" description="HTH arsR-type" evidence="4">
    <location>
        <begin position="15"/>
        <end position="112"/>
    </location>
</feature>
<dbReference type="InterPro" id="IPR036388">
    <property type="entry name" value="WH-like_DNA-bd_sf"/>
</dbReference>
<dbReference type="AlphaFoldDB" id="A0A7C4XT33"/>
<evidence type="ECO:0000313" key="5">
    <source>
        <dbReference type="EMBL" id="HGW29618.1"/>
    </source>
</evidence>
<keyword evidence="2" id="KW-0238">DNA-binding</keyword>
<dbReference type="InterPro" id="IPR036390">
    <property type="entry name" value="WH_DNA-bd_sf"/>
</dbReference>
<evidence type="ECO:0000256" key="2">
    <source>
        <dbReference type="ARBA" id="ARBA00023125"/>
    </source>
</evidence>
<dbReference type="SUPFAM" id="SSF46785">
    <property type="entry name" value="Winged helix' DNA-binding domain"/>
    <property type="match status" value="1"/>
</dbReference>
<reference evidence="5" key="1">
    <citation type="journal article" date="2020" name="mSystems">
        <title>Genome- and Community-Level Interaction Insights into Carbon Utilization and Element Cycling Functions of Hydrothermarchaeota in Hydrothermal Sediment.</title>
        <authorList>
            <person name="Zhou Z."/>
            <person name="Liu Y."/>
            <person name="Xu W."/>
            <person name="Pan J."/>
            <person name="Luo Z.H."/>
            <person name="Li M."/>
        </authorList>
    </citation>
    <scope>NUCLEOTIDE SEQUENCE [LARGE SCALE GENOMIC DNA]</scope>
    <source>
        <strain evidence="5">SpSt-417</strain>
    </source>
</reference>
<dbReference type="InterPro" id="IPR051081">
    <property type="entry name" value="HTH_MetalResp_TranReg"/>
</dbReference>
<dbReference type="Pfam" id="PF01022">
    <property type="entry name" value="HTH_5"/>
    <property type="match status" value="1"/>
</dbReference>
<sequence>MFSGKRKSSVLTRTANNPLVVKCVNCFKSVSVPSRMIIYNYLNFTKPEATVGDIVGKVNLTQPTVSYHLKEMKHAGLLKSKRVGKEVYYSVNHICPHHKQECILHNLKFPER</sequence>
<dbReference type="NCBIfam" id="NF033788">
    <property type="entry name" value="HTH_metalloreg"/>
    <property type="match status" value="1"/>
</dbReference>
<gene>
    <name evidence="5" type="ORF">ENR63_01705</name>
</gene>
<keyword evidence="3" id="KW-0804">Transcription</keyword>
<accession>A0A7C4XT33</accession>
<dbReference type="SMART" id="SM00418">
    <property type="entry name" value="HTH_ARSR"/>
    <property type="match status" value="1"/>
</dbReference>
<dbReference type="PRINTS" id="PR00778">
    <property type="entry name" value="HTHARSR"/>
</dbReference>
<dbReference type="CDD" id="cd00090">
    <property type="entry name" value="HTH_ARSR"/>
    <property type="match status" value="1"/>
</dbReference>
<dbReference type="GO" id="GO:0003700">
    <property type="term" value="F:DNA-binding transcription factor activity"/>
    <property type="evidence" value="ECO:0007669"/>
    <property type="project" value="InterPro"/>
</dbReference>
<dbReference type="Gene3D" id="1.10.10.10">
    <property type="entry name" value="Winged helix-like DNA-binding domain superfamily/Winged helix DNA-binding domain"/>
    <property type="match status" value="1"/>
</dbReference>
<comment type="caution">
    <text evidence="5">The sequence shown here is derived from an EMBL/GenBank/DDBJ whole genome shotgun (WGS) entry which is preliminary data.</text>
</comment>
<dbReference type="InterPro" id="IPR011991">
    <property type="entry name" value="ArsR-like_HTH"/>
</dbReference>
<dbReference type="InterPro" id="IPR001845">
    <property type="entry name" value="HTH_ArsR_DNA-bd_dom"/>
</dbReference>
<protein>
    <submittedName>
        <fullName evidence="5">ArsR family transcriptional regulator</fullName>
    </submittedName>
</protein>
<organism evidence="5">
    <name type="scientific">candidate division WWE3 bacterium</name>
    <dbReference type="NCBI Taxonomy" id="2053526"/>
    <lineage>
        <taxon>Bacteria</taxon>
        <taxon>Katanobacteria</taxon>
    </lineage>
</organism>
<dbReference type="PANTHER" id="PTHR33154:SF33">
    <property type="entry name" value="TRANSCRIPTIONAL REPRESSOR SDPR"/>
    <property type="match status" value="1"/>
</dbReference>
<evidence type="ECO:0000259" key="4">
    <source>
        <dbReference type="PROSITE" id="PS50987"/>
    </source>
</evidence>
<dbReference type="EMBL" id="DSRT01000086">
    <property type="protein sequence ID" value="HGW29618.1"/>
    <property type="molecule type" value="Genomic_DNA"/>
</dbReference>
<dbReference type="PROSITE" id="PS50987">
    <property type="entry name" value="HTH_ARSR_2"/>
    <property type="match status" value="1"/>
</dbReference>
<dbReference type="GO" id="GO:0003677">
    <property type="term" value="F:DNA binding"/>
    <property type="evidence" value="ECO:0007669"/>
    <property type="project" value="UniProtKB-KW"/>
</dbReference>
<evidence type="ECO:0000256" key="1">
    <source>
        <dbReference type="ARBA" id="ARBA00023015"/>
    </source>
</evidence>
<keyword evidence="1" id="KW-0805">Transcription regulation</keyword>
<name>A0A7C4XT33_UNCKA</name>